<dbReference type="OrthoDB" id="291470at2"/>
<evidence type="ECO:0000256" key="1">
    <source>
        <dbReference type="SAM" id="Phobius"/>
    </source>
</evidence>
<organism evidence="2 3">
    <name type="scientific">Mariniblastus fucicola</name>
    <dbReference type="NCBI Taxonomy" id="980251"/>
    <lineage>
        <taxon>Bacteria</taxon>
        <taxon>Pseudomonadati</taxon>
        <taxon>Planctomycetota</taxon>
        <taxon>Planctomycetia</taxon>
        <taxon>Pirellulales</taxon>
        <taxon>Pirellulaceae</taxon>
        <taxon>Mariniblastus</taxon>
    </lineage>
</organism>
<keyword evidence="1" id="KW-0812">Transmembrane</keyword>
<name>A0A5B9PGM5_9BACT</name>
<protein>
    <submittedName>
        <fullName evidence="2">Uncharacterized protein</fullName>
    </submittedName>
</protein>
<dbReference type="EMBL" id="CP042912">
    <property type="protein sequence ID" value="QEG24410.1"/>
    <property type="molecule type" value="Genomic_DNA"/>
</dbReference>
<evidence type="ECO:0000313" key="3">
    <source>
        <dbReference type="Proteomes" id="UP000322214"/>
    </source>
</evidence>
<accession>A0A5B9PGM5</accession>
<proteinExistence type="predicted"/>
<keyword evidence="3" id="KW-1185">Reference proteome</keyword>
<dbReference type="KEGG" id="mff:MFFC18_43290"/>
<gene>
    <name evidence="2" type="ORF">MFFC18_43290</name>
</gene>
<sequence length="68" mass="7332">MQKGLCIIALSIAVVIFIMFAADLILGLSGQTKLAPFKYAPGMIIDIVFVIVSGVLAAMSWTTFRQQV</sequence>
<dbReference type="RefSeq" id="WP_075084011.1">
    <property type="nucleotide sequence ID" value="NZ_CP042912.1"/>
</dbReference>
<feature type="transmembrane region" description="Helical" evidence="1">
    <location>
        <begin position="40"/>
        <end position="64"/>
    </location>
</feature>
<dbReference type="AlphaFoldDB" id="A0A5B9PGM5"/>
<feature type="transmembrane region" description="Helical" evidence="1">
    <location>
        <begin position="7"/>
        <end position="28"/>
    </location>
</feature>
<evidence type="ECO:0000313" key="2">
    <source>
        <dbReference type="EMBL" id="QEG24410.1"/>
    </source>
</evidence>
<dbReference type="STRING" id="980251.GCA_001642875_01242"/>
<dbReference type="Proteomes" id="UP000322214">
    <property type="component" value="Chromosome"/>
</dbReference>
<reference evidence="2 3" key="1">
    <citation type="submission" date="2019-08" db="EMBL/GenBank/DDBJ databases">
        <title>Deep-cultivation of Planctomycetes and their phenomic and genomic characterization uncovers novel biology.</title>
        <authorList>
            <person name="Wiegand S."/>
            <person name="Jogler M."/>
            <person name="Boedeker C."/>
            <person name="Pinto D."/>
            <person name="Vollmers J."/>
            <person name="Rivas-Marin E."/>
            <person name="Kohn T."/>
            <person name="Peeters S.H."/>
            <person name="Heuer A."/>
            <person name="Rast P."/>
            <person name="Oberbeckmann S."/>
            <person name="Bunk B."/>
            <person name="Jeske O."/>
            <person name="Meyerdierks A."/>
            <person name="Storesund J.E."/>
            <person name="Kallscheuer N."/>
            <person name="Luecker S."/>
            <person name="Lage O.M."/>
            <person name="Pohl T."/>
            <person name="Merkel B.J."/>
            <person name="Hornburger P."/>
            <person name="Mueller R.-W."/>
            <person name="Bruemmer F."/>
            <person name="Labrenz M."/>
            <person name="Spormann A.M."/>
            <person name="Op den Camp H."/>
            <person name="Overmann J."/>
            <person name="Amann R."/>
            <person name="Jetten M.S.M."/>
            <person name="Mascher T."/>
            <person name="Medema M.H."/>
            <person name="Devos D.P."/>
            <person name="Kaster A.-K."/>
            <person name="Ovreas L."/>
            <person name="Rohde M."/>
            <person name="Galperin M.Y."/>
            <person name="Jogler C."/>
        </authorList>
    </citation>
    <scope>NUCLEOTIDE SEQUENCE [LARGE SCALE GENOMIC DNA]</scope>
    <source>
        <strain evidence="2 3">FC18</strain>
    </source>
</reference>
<keyword evidence="1" id="KW-0472">Membrane</keyword>
<keyword evidence="1" id="KW-1133">Transmembrane helix</keyword>